<dbReference type="InterPro" id="IPR008792">
    <property type="entry name" value="PQQD"/>
</dbReference>
<dbReference type="InterPro" id="IPR041881">
    <property type="entry name" value="PqqD_sf"/>
</dbReference>
<organism evidence="1 2">
    <name type="scientific">Pseudodesulfovibrio senegalensis</name>
    <dbReference type="NCBI Taxonomy" id="1721087"/>
    <lineage>
        <taxon>Bacteria</taxon>
        <taxon>Pseudomonadati</taxon>
        <taxon>Thermodesulfobacteriota</taxon>
        <taxon>Desulfovibrionia</taxon>
        <taxon>Desulfovibrionales</taxon>
        <taxon>Desulfovibrionaceae</taxon>
    </lineage>
</organism>
<reference evidence="1 2" key="1">
    <citation type="journal article" date="2017" name="Int. J. Syst. Evol. Microbiol.">
        <title>Desulfovibrio senegalensis sp. nov., a mesophilic sulfate reducer isolated from marine sediment.</title>
        <authorList>
            <person name="Thioye A."/>
            <person name="Gam Z.B.A."/>
            <person name="Mbengue M."/>
            <person name="Cayol J.L."/>
            <person name="Joseph-Bartoli M."/>
            <person name="Toure-Kane C."/>
            <person name="Labat M."/>
        </authorList>
    </citation>
    <scope>NUCLEOTIDE SEQUENCE [LARGE SCALE GENOMIC DNA]</scope>
    <source>
        <strain evidence="1 2">DSM 101509</strain>
    </source>
</reference>
<sequence>MGLFKRKPKPVMNREQALNMVVVRNETVRPETGAGGLVRLHYEVASRPWFGRLAERVGMWDGSPVQRTLELDELGSFVWNTIDDKQTVRALSERFVQRYRVQTREAEVAVTEFLRQLGRRGLIALL</sequence>
<accession>A0A6N6N294</accession>
<comment type="caution">
    <text evidence="1">The sequence shown here is derived from an EMBL/GenBank/DDBJ whole genome shotgun (WGS) entry which is preliminary data.</text>
</comment>
<dbReference type="RefSeq" id="WP_151150789.1">
    <property type="nucleotide sequence ID" value="NZ_WAIE01000003.1"/>
</dbReference>
<dbReference type="Proteomes" id="UP000438699">
    <property type="component" value="Unassembled WGS sequence"/>
</dbReference>
<evidence type="ECO:0000313" key="1">
    <source>
        <dbReference type="EMBL" id="KAB1441697.1"/>
    </source>
</evidence>
<dbReference type="OrthoDB" id="5421816at2"/>
<dbReference type="AlphaFoldDB" id="A0A6N6N294"/>
<evidence type="ECO:0000313" key="2">
    <source>
        <dbReference type="Proteomes" id="UP000438699"/>
    </source>
</evidence>
<dbReference type="Gene3D" id="1.10.10.1150">
    <property type="entry name" value="Coenzyme PQQ synthesis protein D (PqqD)"/>
    <property type="match status" value="1"/>
</dbReference>
<dbReference type="EMBL" id="WAIE01000003">
    <property type="protein sequence ID" value="KAB1441697.1"/>
    <property type="molecule type" value="Genomic_DNA"/>
</dbReference>
<proteinExistence type="predicted"/>
<protein>
    <submittedName>
        <fullName evidence="1">PqqD family peptide modification chaperone</fullName>
    </submittedName>
</protein>
<gene>
    <name evidence="1" type="ORF">F8A88_08860</name>
</gene>
<dbReference type="Pfam" id="PF05402">
    <property type="entry name" value="PqqD"/>
    <property type="match status" value="1"/>
</dbReference>
<name>A0A6N6N294_9BACT</name>
<keyword evidence="2" id="KW-1185">Reference proteome</keyword>